<keyword evidence="2" id="KW-0812">Transmembrane</keyword>
<dbReference type="EMBL" id="MN739970">
    <property type="protein sequence ID" value="QHT80518.1"/>
    <property type="molecule type" value="Genomic_DNA"/>
</dbReference>
<evidence type="ECO:0000313" key="3">
    <source>
        <dbReference type="EMBL" id="QHT80518.1"/>
    </source>
</evidence>
<proteinExistence type="predicted"/>
<feature type="compositionally biased region" description="Basic and acidic residues" evidence="1">
    <location>
        <begin position="154"/>
        <end position="164"/>
    </location>
</feature>
<accession>A0A6C0HIQ2</accession>
<feature type="transmembrane region" description="Helical" evidence="2">
    <location>
        <begin position="51"/>
        <end position="73"/>
    </location>
</feature>
<name>A0A6C0HIQ2_9ZZZZ</name>
<feature type="compositionally biased region" description="Polar residues" evidence="1">
    <location>
        <begin position="142"/>
        <end position="153"/>
    </location>
</feature>
<evidence type="ECO:0000256" key="1">
    <source>
        <dbReference type="SAM" id="MobiDB-lite"/>
    </source>
</evidence>
<dbReference type="AlphaFoldDB" id="A0A6C0HIQ2"/>
<sequence>MNSLEDSLPPRDNESPLEKIANSLLIKDSTPSQIQPQQSQQTQSLLDWKTIIILVLIILMVLMYLGINFLTLIGSGLQSVVNVTQPAVSKIAAAFGYTAGESINQTAEVASDTIVTGVEVAEGVVKDLGNLLIDASEEADPSNRNSRLQAQIESKNKPHARPDPSADTSENPIQNPIFSGKRNWCLVGEHQFKRGCVSISESDKCLSGQVFPNQQMCLNPTFSK</sequence>
<keyword evidence="2" id="KW-0472">Membrane</keyword>
<organism evidence="3">
    <name type="scientific">viral metagenome</name>
    <dbReference type="NCBI Taxonomy" id="1070528"/>
    <lineage>
        <taxon>unclassified sequences</taxon>
        <taxon>metagenomes</taxon>
        <taxon>organismal metagenomes</taxon>
    </lineage>
</organism>
<reference evidence="3" key="1">
    <citation type="journal article" date="2020" name="Nature">
        <title>Giant virus diversity and host interactions through global metagenomics.</title>
        <authorList>
            <person name="Schulz F."/>
            <person name="Roux S."/>
            <person name="Paez-Espino D."/>
            <person name="Jungbluth S."/>
            <person name="Walsh D.A."/>
            <person name="Denef V.J."/>
            <person name="McMahon K.D."/>
            <person name="Konstantinidis K.T."/>
            <person name="Eloe-Fadrosh E.A."/>
            <person name="Kyrpides N.C."/>
            <person name="Woyke T."/>
        </authorList>
    </citation>
    <scope>NUCLEOTIDE SEQUENCE</scope>
    <source>
        <strain evidence="3">GVMAG-M-3300023184-120</strain>
    </source>
</reference>
<keyword evidence="2" id="KW-1133">Transmembrane helix</keyword>
<protein>
    <submittedName>
        <fullName evidence="3">Uncharacterized protein</fullName>
    </submittedName>
</protein>
<feature type="compositionally biased region" description="Polar residues" evidence="1">
    <location>
        <begin position="166"/>
        <end position="175"/>
    </location>
</feature>
<feature type="region of interest" description="Disordered" evidence="1">
    <location>
        <begin position="138"/>
        <end position="175"/>
    </location>
</feature>
<evidence type="ECO:0000256" key="2">
    <source>
        <dbReference type="SAM" id="Phobius"/>
    </source>
</evidence>